<protein>
    <submittedName>
        <fullName evidence="1">Uncharacterized protein</fullName>
    </submittedName>
</protein>
<reference evidence="1" key="1">
    <citation type="journal article" date="2014" name="Front. Microbiol.">
        <title>High frequency of phylogenetically diverse reductive dehalogenase-homologous genes in deep subseafloor sedimentary metagenomes.</title>
        <authorList>
            <person name="Kawai M."/>
            <person name="Futagami T."/>
            <person name="Toyoda A."/>
            <person name="Takaki Y."/>
            <person name="Nishi S."/>
            <person name="Hori S."/>
            <person name="Arai W."/>
            <person name="Tsubouchi T."/>
            <person name="Morono Y."/>
            <person name="Uchiyama I."/>
            <person name="Ito T."/>
            <person name="Fujiyama A."/>
            <person name="Inagaki F."/>
            <person name="Takami H."/>
        </authorList>
    </citation>
    <scope>NUCLEOTIDE SEQUENCE</scope>
    <source>
        <strain evidence="1">Expedition CK06-06</strain>
    </source>
</reference>
<accession>X1F9R8</accession>
<sequence>SIALTVKYELAPLNVDTSKGFVDETSFAAVAELVELGVR</sequence>
<evidence type="ECO:0000313" key="1">
    <source>
        <dbReference type="EMBL" id="GAH42386.1"/>
    </source>
</evidence>
<dbReference type="AlphaFoldDB" id="X1F9R8"/>
<proteinExistence type="predicted"/>
<dbReference type="EMBL" id="BARU01012540">
    <property type="protein sequence ID" value="GAH42386.1"/>
    <property type="molecule type" value="Genomic_DNA"/>
</dbReference>
<feature type="non-terminal residue" evidence="1">
    <location>
        <position position="1"/>
    </location>
</feature>
<organism evidence="1">
    <name type="scientific">marine sediment metagenome</name>
    <dbReference type="NCBI Taxonomy" id="412755"/>
    <lineage>
        <taxon>unclassified sequences</taxon>
        <taxon>metagenomes</taxon>
        <taxon>ecological metagenomes</taxon>
    </lineage>
</organism>
<name>X1F9R8_9ZZZZ</name>
<gene>
    <name evidence="1" type="ORF">S03H2_23079</name>
</gene>
<comment type="caution">
    <text evidence="1">The sequence shown here is derived from an EMBL/GenBank/DDBJ whole genome shotgun (WGS) entry which is preliminary data.</text>
</comment>